<evidence type="ECO:0000313" key="1">
    <source>
        <dbReference type="EMBL" id="ARU56352.1"/>
    </source>
</evidence>
<accession>A0A1Y0I780</accession>
<dbReference type="EMBL" id="CP021425">
    <property type="protein sequence ID" value="ARU56352.1"/>
    <property type="molecule type" value="Genomic_DNA"/>
</dbReference>
<gene>
    <name evidence="1" type="ORF">OLMES_2289</name>
</gene>
<name>A0A1Y0I780_9GAMM</name>
<dbReference type="AlphaFoldDB" id="A0A1Y0I780"/>
<keyword evidence="2" id="KW-1185">Reference proteome</keyword>
<dbReference type="KEGG" id="ome:OLMES_2289"/>
<proteinExistence type="predicted"/>
<reference evidence="1 2" key="1">
    <citation type="submission" date="2017-05" db="EMBL/GenBank/DDBJ databases">
        <title>Genomic insights into alkan degradation activity of Oleiphilus messinensis.</title>
        <authorList>
            <person name="Kozyavkin S.A."/>
            <person name="Slesarev A.I."/>
            <person name="Golyshin P.N."/>
            <person name="Korzhenkov A."/>
            <person name="Golyshina O.N."/>
            <person name="Toshchakov S.V."/>
        </authorList>
    </citation>
    <scope>NUCLEOTIDE SEQUENCE [LARGE SCALE GENOMIC DNA]</scope>
    <source>
        <strain evidence="1 2">ME102</strain>
    </source>
</reference>
<dbReference type="Proteomes" id="UP000196027">
    <property type="component" value="Chromosome"/>
</dbReference>
<evidence type="ECO:0000313" key="2">
    <source>
        <dbReference type="Proteomes" id="UP000196027"/>
    </source>
</evidence>
<dbReference type="RefSeq" id="WP_087461347.1">
    <property type="nucleotide sequence ID" value="NZ_CP021425.1"/>
</dbReference>
<protein>
    <submittedName>
        <fullName evidence="1">Uncharacterized protein</fullName>
    </submittedName>
</protein>
<organism evidence="1 2">
    <name type="scientific">Oleiphilus messinensis</name>
    <dbReference type="NCBI Taxonomy" id="141451"/>
    <lineage>
        <taxon>Bacteria</taxon>
        <taxon>Pseudomonadati</taxon>
        <taxon>Pseudomonadota</taxon>
        <taxon>Gammaproteobacteria</taxon>
        <taxon>Oceanospirillales</taxon>
        <taxon>Oleiphilaceae</taxon>
        <taxon>Oleiphilus</taxon>
    </lineage>
</organism>
<sequence length="210" mass="23556">MISLLVVLAQLITCTLLGLLLYKVYLLAKGGEFASDDAPLGELYSFRNVLKMEKSRTDNPLFGAKRNEFETTAPGKRIDSFAKAQIFAGLQMLELKQRGVDINNSPKKAWLINAVGFYFFGAATIISKRYDCQKIDLEDILTFLLTRNLDFSYEESQTFIGKAINADHDEAFQDDLYDLGKHAAETWLAKKSVPGDLSLYHAIDEWGLVA</sequence>